<name>A0ABZ2MYB4_9BACI</name>
<protein>
    <recommendedName>
        <fullName evidence="3">Pectate lyase superfamily protein domain-containing protein</fullName>
    </recommendedName>
</protein>
<reference evidence="1 2" key="1">
    <citation type="submission" date="2024-02" db="EMBL/GenBank/DDBJ databases">
        <title>Seven novel Bacillus-like species.</title>
        <authorList>
            <person name="Liu G."/>
        </authorList>
    </citation>
    <scope>NUCLEOTIDE SEQUENCE [LARGE SCALE GENOMIC DNA]</scope>
    <source>
        <strain evidence="1 2">FJAT-53654</strain>
    </source>
</reference>
<dbReference type="EMBL" id="CP147403">
    <property type="protein sequence ID" value="WXB90431.1"/>
    <property type="molecule type" value="Genomic_DNA"/>
</dbReference>
<gene>
    <name evidence="1" type="ORF">WCV66_09615</name>
</gene>
<organism evidence="1 2">
    <name type="scientific">Metabacillus rhizosphaerae</name>
    <dbReference type="NCBI Taxonomy" id="3117747"/>
    <lineage>
        <taxon>Bacteria</taxon>
        <taxon>Bacillati</taxon>
        <taxon>Bacillota</taxon>
        <taxon>Bacilli</taxon>
        <taxon>Bacillales</taxon>
        <taxon>Bacillaceae</taxon>
        <taxon>Metabacillus</taxon>
    </lineage>
</organism>
<dbReference type="RefSeq" id="WP_338788817.1">
    <property type="nucleotide sequence ID" value="NZ_CP147403.1"/>
</dbReference>
<evidence type="ECO:0008006" key="3">
    <source>
        <dbReference type="Google" id="ProtNLM"/>
    </source>
</evidence>
<dbReference type="Proteomes" id="UP001368328">
    <property type="component" value="Chromosome"/>
</dbReference>
<evidence type="ECO:0000313" key="1">
    <source>
        <dbReference type="EMBL" id="WXB90431.1"/>
    </source>
</evidence>
<sequence>MPTEHIKYDEVLRKGTDKLNSAIDQANKAETDSSNAVTTANSAVQTAQTAETKAESVQVQFNQVVIEGDSSVEAAQARVKEDGTSFTTLKGRLDESDAVLAGIATKIKGIVSPLDYEHIVVGDDWSAAFQEAVNDALRGTYVGDVYYPKKLEIPEGDFKIYTTVVVDGAIANLSLINQLDFYMAGKSAGTRLFQGSDQPLFKFLSVKPVIEHLRFRGTSDVGKAIVLGEADAADGSHSAPKQGIFNGVQFYYWHKCIEVGHMYDFAFYNCGFFSSRGTNPIILDVLTHNHDNTNNLAFYRCHWEQGVGATFIKIKGDKVYPSQLHTNFYFHGCHMEARSFNTTFMDLYRVSNVSIKGIQCTQNNTIGETQGVTTSNFVPMFKLIDVYGFHLEDGTVNRIVPTNPQPSYSTKILEVGGYTRNVTFEQVLFETGATGNANPSKNDIIQNSSTTPLVNADIDEVVKFKRCAVNDMNTVSLDESNTILTSPTYKNRRWQNKYNSDDSIQWGYSLDSNPTNNFTSKMILDNAGNLYPKQYASDFNQSIPNNGSASISVDTSKNPSRRGMYVIMANTPSAQSYAIVYTNGTNLAPVFVGNDMVVADTNQNTSGKFNVYLSSGRITVTNLYGSERTVSIIPFVFR</sequence>
<proteinExistence type="predicted"/>
<keyword evidence="2" id="KW-1185">Reference proteome</keyword>
<evidence type="ECO:0000313" key="2">
    <source>
        <dbReference type="Proteomes" id="UP001368328"/>
    </source>
</evidence>
<accession>A0ABZ2MYB4</accession>